<evidence type="ECO:0000256" key="2">
    <source>
        <dbReference type="SAM" id="MobiDB-lite"/>
    </source>
</evidence>
<feature type="compositionally biased region" description="Low complexity" evidence="2">
    <location>
        <begin position="500"/>
        <end position="511"/>
    </location>
</feature>
<comment type="caution">
    <text evidence="4">The sequence shown here is derived from an EMBL/GenBank/DDBJ whole genome shotgun (WGS) entry which is preliminary data.</text>
</comment>
<feature type="region of interest" description="Disordered" evidence="2">
    <location>
        <begin position="273"/>
        <end position="318"/>
    </location>
</feature>
<dbReference type="GO" id="GO:0003682">
    <property type="term" value="F:chromatin binding"/>
    <property type="evidence" value="ECO:0007669"/>
    <property type="project" value="TreeGrafter"/>
</dbReference>
<feature type="region of interest" description="Disordered" evidence="2">
    <location>
        <begin position="330"/>
        <end position="535"/>
    </location>
</feature>
<feature type="compositionally biased region" description="Basic and acidic residues" evidence="2">
    <location>
        <begin position="169"/>
        <end position="182"/>
    </location>
</feature>
<dbReference type="PANTHER" id="PTHR15111:SF0">
    <property type="entry name" value="UNCONVENTIONAL PREFOLDIN RPB5 INTERACTOR 1"/>
    <property type="match status" value="1"/>
</dbReference>
<gene>
    <name evidence="4" type="ORF">HRR80_004073</name>
</gene>
<feature type="compositionally biased region" description="Basic and acidic residues" evidence="2">
    <location>
        <begin position="576"/>
        <end position="585"/>
    </location>
</feature>
<feature type="compositionally biased region" description="Polar residues" evidence="2">
    <location>
        <begin position="415"/>
        <end position="427"/>
    </location>
</feature>
<dbReference type="Pfam" id="PF12927">
    <property type="entry name" value="DUF3835"/>
    <property type="match status" value="2"/>
</dbReference>
<dbReference type="GO" id="GO:0019212">
    <property type="term" value="F:phosphatase inhibitor activity"/>
    <property type="evidence" value="ECO:0007669"/>
    <property type="project" value="TreeGrafter"/>
</dbReference>
<evidence type="ECO:0000313" key="5">
    <source>
        <dbReference type="Proteomes" id="UP001161757"/>
    </source>
</evidence>
<dbReference type="InterPro" id="IPR052255">
    <property type="entry name" value="RNA_pol_II_subunit5-mediator"/>
</dbReference>
<keyword evidence="1" id="KW-0175">Coiled coil</keyword>
<feature type="coiled-coil region" evidence="1">
    <location>
        <begin position="98"/>
        <end position="125"/>
    </location>
</feature>
<feature type="compositionally biased region" description="Acidic residues" evidence="2">
    <location>
        <begin position="273"/>
        <end position="304"/>
    </location>
</feature>
<evidence type="ECO:0000256" key="1">
    <source>
        <dbReference type="SAM" id="Coils"/>
    </source>
</evidence>
<dbReference type="PANTHER" id="PTHR15111">
    <property type="entry name" value="RNA POLYMERASE II SUBUNIT 5-MEDIATING PROTEIN NNX3"/>
    <property type="match status" value="1"/>
</dbReference>
<evidence type="ECO:0000313" key="4">
    <source>
        <dbReference type="EMBL" id="KAJ8992181.1"/>
    </source>
</evidence>
<dbReference type="Pfam" id="PF13758">
    <property type="entry name" value="Prefoldin_3"/>
    <property type="match status" value="1"/>
</dbReference>
<sequence>MDDETLARVEQQRTELESNIAKLRKALRHWQTLEIDYEGLKEEFLGLPNDAPAEECLQAAKDFKPEAIDDKELQELLTDSKSRPRRPAQLVDLLSKRVDYVTRNVETVRKQLSEAEKKRNVLLLAEDPNHQEDAGLPLAEITEELDESGEVISGKVETPGASTNQLIDALRRAGVEDLKETDGEVTSTDNGSRKSPPALDPPTSTSQQQDLTNTSAENEHNPTETTLSEDSVDEIPANPNDTETEAQLRREMWEYSQGLDEVGAIVAELDLEEDASDVSYDEQDEPLDLGSDFDDDFDDEESEDETGKSTHPLTVPRAYRKKMEELQEKLGLKNMGPQAATQIVEETLKQSPRPPAAEAARKAAIARDEKSKKSSLKSAVKSSVPKGDGGKAESSNKKKVAFSSELDIASDEPSTKSTPVASTTPKKPSQAPKVRPINESIVEREVAPVDEDNVFAPAPTSRSEKPSRFKAARQTQPQTPMFAPPMSLGAGLSRADQDESISPTPTSKIISANLVERPSSRIATAPDPDDFSEEAHRQEVAIEYQRHRMKRILAQEDGFTGNGEGDNYGEMITPGRGHDDEDGKGKKISRFKAARISRQMG</sequence>
<feature type="domain" description="DUF3835" evidence="3">
    <location>
        <begin position="511"/>
        <end position="596"/>
    </location>
</feature>
<reference evidence="4" key="1">
    <citation type="submission" date="2023-01" db="EMBL/GenBank/DDBJ databases">
        <title>Exophiala dermititidis isolated from Cystic Fibrosis Patient.</title>
        <authorList>
            <person name="Kurbessoian T."/>
            <person name="Crocker A."/>
            <person name="Murante D."/>
            <person name="Hogan D.A."/>
            <person name="Stajich J.E."/>
        </authorList>
    </citation>
    <scope>NUCLEOTIDE SEQUENCE</scope>
    <source>
        <strain evidence="4">Ex8</strain>
    </source>
</reference>
<accession>A0AAN6EV23</accession>
<protein>
    <recommendedName>
        <fullName evidence="3">DUF3835 domain-containing protein</fullName>
    </recommendedName>
</protein>
<feature type="compositionally biased region" description="Low complexity" evidence="2">
    <location>
        <begin position="376"/>
        <end position="386"/>
    </location>
</feature>
<feature type="domain" description="DUF3835" evidence="3">
    <location>
        <begin position="443"/>
        <end position="473"/>
    </location>
</feature>
<dbReference type="Proteomes" id="UP001161757">
    <property type="component" value="Unassembled WGS sequence"/>
</dbReference>
<feature type="region of interest" description="Disordered" evidence="2">
    <location>
        <begin position="556"/>
        <end position="601"/>
    </location>
</feature>
<proteinExistence type="predicted"/>
<feature type="region of interest" description="Disordered" evidence="2">
    <location>
        <begin position="147"/>
        <end position="253"/>
    </location>
</feature>
<dbReference type="EMBL" id="JAJGCB010000006">
    <property type="protein sequence ID" value="KAJ8992181.1"/>
    <property type="molecule type" value="Genomic_DNA"/>
</dbReference>
<name>A0AAN6EV23_EXODE</name>
<dbReference type="InterPro" id="IPR024325">
    <property type="entry name" value="DUF3835"/>
</dbReference>
<feature type="compositionally biased region" description="Basic and acidic residues" evidence="2">
    <location>
        <begin position="359"/>
        <end position="372"/>
    </location>
</feature>
<feature type="compositionally biased region" description="Basic residues" evidence="2">
    <location>
        <begin position="586"/>
        <end position="595"/>
    </location>
</feature>
<dbReference type="GO" id="GO:0003714">
    <property type="term" value="F:transcription corepressor activity"/>
    <property type="evidence" value="ECO:0007669"/>
    <property type="project" value="TreeGrafter"/>
</dbReference>
<organism evidence="4 5">
    <name type="scientific">Exophiala dermatitidis</name>
    <name type="common">Black yeast-like fungus</name>
    <name type="synonym">Wangiella dermatitidis</name>
    <dbReference type="NCBI Taxonomy" id="5970"/>
    <lineage>
        <taxon>Eukaryota</taxon>
        <taxon>Fungi</taxon>
        <taxon>Dikarya</taxon>
        <taxon>Ascomycota</taxon>
        <taxon>Pezizomycotina</taxon>
        <taxon>Eurotiomycetes</taxon>
        <taxon>Chaetothyriomycetidae</taxon>
        <taxon>Chaetothyriales</taxon>
        <taxon>Herpotrichiellaceae</taxon>
        <taxon>Exophiala</taxon>
    </lineage>
</organism>
<feature type="compositionally biased region" description="Polar residues" evidence="2">
    <location>
        <begin position="202"/>
        <end position="216"/>
    </location>
</feature>
<dbReference type="InterPro" id="IPR039553">
    <property type="entry name" value="Prefoldin-like"/>
</dbReference>
<feature type="coiled-coil region" evidence="1">
    <location>
        <begin position="6"/>
        <end position="33"/>
    </location>
</feature>
<dbReference type="AlphaFoldDB" id="A0AAN6EV23"/>
<dbReference type="GO" id="GO:0000122">
    <property type="term" value="P:negative regulation of transcription by RNA polymerase II"/>
    <property type="evidence" value="ECO:0007669"/>
    <property type="project" value="TreeGrafter"/>
</dbReference>
<evidence type="ECO:0000259" key="3">
    <source>
        <dbReference type="Pfam" id="PF12927"/>
    </source>
</evidence>